<feature type="transmembrane region" description="Helical" evidence="9">
    <location>
        <begin position="97"/>
        <end position="119"/>
    </location>
</feature>
<evidence type="ECO:0000259" key="10">
    <source>
        <dbReference type="Pfam" id="PF04290"/>
    </source>
</evidence>
<dbReference type="PANTHER" id="PTHR35011:SF10">
    <property type="entry name" value="TRAP TRANSPORTER SMALL PERMEASE PROTEIN"/>
    <property type="match status" value="1"/>
</dbReference>
<dbReference type="GO" id="GO:0005886">
    <property type="term" value="C:plasma membrane"/>
    <property type="evidence" value="ECO:0007669"/>
    <property type="project" value="UniProtKB-SubCell"/>
</dbReference>
<dbReference type="GO" id="GO:0015740">
    <property type="term" value="P:C4-dicarboxylate transport"/>
    <property type="evidence" value="ECO:0007669"/>
    <property type="project" value="TreeGrafter"/>
</dbReference>
<keyword evidence="4 9" id="KW-0997">Cell inner membrane</keyword>
<feature type="transmembrane region" description="Helical" evidence="9">
    <location>
        <begin position="57"/>
        <end position="76"/>
    </location>
</feature>
<dbReference type="Pfam" id="PF04290">
    <property type="entry name" value="DctQ"/>
    <property type="match status" value="1"/>
</dbReference>
<dbReference type="RefSeq" id="WP_193179632.1">
    <property type="nucleotide sequence ID" value="NZ_JACVXA010000007.1"/>
</dbReference>
<accession>A0A8J6YW12</accession>
<reference evidence="11" key="1">
    <citation type="submission" date="2020-09" db="EMBL/GenBank/DDBJ databases">
        <title>A novel bacterium of genus Mangrovicoccus, isolated from South China Sea.</title>
        <authorList>
            <person name="Huang H."/>
            <person name="Mo K."/>
            <person name="Hu Y."/>
        </authorList>
    </citation>
    <scope>NUCLEOTIDE SEQUENCE</scope>
    <source>
        <strain evidence="11">HB182678</strain>
    </source>
</reference>
<comment type="function">
    <text evidence="9">Part of the tripartite ATP-independent periplasmic (TRAP) transport system.</text>
</comment>
<evidence type="ECO:0000256" key="6">
    <source>
        <dbReference type="ARBA" id="ARBA00022989"/>
    </source>
</evidence>
<dbReference type="EMBL" id="JACVXA010000007">
    <property type="protein sequence ID" value="MBE3637249.1"/>
    <property type="molecule type" value="Genomic_DNA"/>
</dbReference>
<dbReference type="AlphaFoldDB" id="A0A8J6YW12"/>
<evidence type="ECO:0000256" key="9">
    <source>
        <dbReference type="RuleBase" id="RU369079"/>
    </source>
</evidence>
<feature type="transmembrane region" description="Helical" evidence="9">
    <location>
        <begin position="20"/>
        <end position="45"/>
    </location>
</feature>
<feature type="domain" description="Tripartite ATP-independent periplasmic transporters DctQ component" evidence="10">
    <location>
        <begin position="46"/>
        <end position="165"/>
    </location>
</feature>
<keyword evidence="12" id="KW-1185">Reference proteome</keyword>
<protein>
    <recommendedName>
        <fullName evidence="9">TRAP transporter small permease protein</fullName>
    </recommendedName>
</protein>
<keyword evidence="7 9" id="KW-0472">Membrane</keyword>
<sequence length="184" mass="20173">MNEHHGKALYDRIGQGLARLSHWLGLIGGVFMIAAMMTLVVHVIGNVFGAPILGADEIVELLIGASIFCFLAPTHLKGANIVVDYFSKPLPPAMRNLADVIMTLVFALVAALLTWRLYVGGLSAWDRNKQSMFLSLPEWPTYLVGAIACTVWVVVILYTTWTSLRVFLGIQPPAASEEREHIDG</sequence>
<dbReference type="Proteomes" id="UP000609121">
    <property type="component" value="Unassembled WGS sequence"/>
</dbReference>
<evidence type="ECO:0000256" key="5">
    <source>
        <dbReference type="ARBA" id="ARBA00022692"/>
    </source>
</evidence>
<comment type="caution">
    <text evidence="11">The sequence shown here is derived from an EMBL/GenBank/DDBJ whole genome shotgun (WGS) entry which is preliminary data.</text>
</comment>
<keyword evidence="3" id="KW-1003">Cell membrane</keyword>
<keyword evidence="2 9" id="KW-0813">Transport</keyword>
<keyword evidence="5 9" id="KW-0812">Transmembrane</keyword>
<dbReference type="InterPro" id="IPR055348">
    <property type="entry name" value="DctQ"/>
</dbReference>
<evidence type="ECO:0000256" key="3">
    <source>
        <dbReference type="ARBA" id="ARBA00022475"/>
    </source>
</evidence>
<evidence type="ECO:0000256" key="8">
    <source>
        <dbReference type="ARBA" id="ARBA00038436"/>
    </source>
</evidence>
<evidence type="ECO:0000256" key="1">
    <source>
        <dbReference type="ARBA" id="ARBA00004429"/>
    </source>
</evidence>
<evidence type="ECO:0000313" key="11">
    <source>
        <dbReference type="EMBL" id="MBE3637249.1"/>
    </source>
</evidence>
<dbReference type="GO" id="GO:0022857">
    <property type="term" value="F:transmembrane transporter activity"/>
    <property type="evidence" value="ECO:0007669"/>
    <property type="project" value="UniProtKB-UniRule"/>
</dbReference>
<evidence type="ECO:0000313" key="12">
    <source>
        <dbReference type="Proteomes" id="UP000609121"/>
    </source>
</evidence>
<comment type="subunit">
    <text evidence="9">The complex comprises the extracytoplasmic solute receptor protein and the two transmembrane proteins.</text>
</comment>
<comment type="similarity">
    <text evidence="8 9">Belongs to the TRAP transporter small permease family.</text>
</comment>
<evidence type="ECO:0000256" key="2">
    <source>
        <dbReference type="ARBA" id="ARBA00022448"/>
    </source>
</evidence>
<name>A0A8J6YW12_9RHOB</name>
<evidence type="ECO:0000256" key="7">
    <source>
        <dbReference type="ARBA" id="ARBA00023136"/>
    </source>
</evidence>
<dbReference type="PANTHER" id="PTHR35011">
    <property type="entry name" value="2,3-DIKETO-L-GULONATE TRAP TRANSPORTER SMALL PERMEASE PROTEIN YIAM"/>
    <property type="match status" value="1"/>
</dbReference>
<keyword evidence="6 9" id="KW-1133">Transmembrane helix</keyword>
<dbReference type="InterPro" id="IPR007387">
    <property type="entry name" value="TRAP_DctQ"/>
</dbReference>
<organism evidence="11 12">
    <name type="scientific">Mangrovicoccus algicola</name>
    <dbReference type="NCBI Taxonomy" id="2771008"/>
    <lineage>
        <taxon>Bacteria</taxon>
        <taxon>Pseudomonadati</taxon>
        <taxon>Pseudomonadota</taxon>
        <taxon>Alphaproteobacteria</taxon>
        <taxon>Rhodobacterales</taxon>
        <taxon>Paracoccaceae</taxon>
        <taxon>Mangrovicoccus</taxon>
    </lineage>
</organism>
<gene>
    <name evidence="11" type="ORF">ICN82_03420</name>
</gene>
<evidence type="ECO:0000256" key="4">
    <source>
        <dbReference type="ARBA" id="ARBA00022519"/>
    </source>
</evidence>
<feature type="transmembrane region" description="Helical" evidence="9">
    <location>
        <begin position="139"/>
        <end position="161"/>
    </location>
</feature>
<comment type="subcellular location">
    <subcellularLocation>
        <location evidence="1 9">Cell inner membrane</location>
        <topology evidence="1 9">Multi-pass membrane protein</topology>
    </subcellularLocation>
</comment>
<proteinExistence type="inferred from homology"/>